<dbReference type="SUPFAM" id="SSF55781">
    <property type="entry name" value="GAF domain-like"/>
    <property type="match status" value="1"/>
</dbReference>
<gene>
    <name evidence="13" type="ORF">SAMN02745702_00402</name>
</gene>
<dbReference type="Pfam" id="PF08668">
    <property type="entry name" value="HDOD"/>
    <property type="match status" value="1"/>
</dbReference>
<dbReference type="PANTHER" id="PTHR43065">
    <property type="entry name" value="SENSOR HISTIDINE KINASE"/>
    <property type="match status" value="1"/>
</dbReference>
<dbReference type="InterPro" id="IPR003594">
    <property type="entry name" value="HATPase_dom"/>
</dbReference>
<keyword evidence="4" id="KW-0808">Transferase</keyword>
<evidence type="ECO:0000256" key="5">
    <source>
        <dbReference type="ARBA" id="ARBA00022741"/>
    </source>
</evidence>
<name>A0A1T4VIL4_9BACT</name>
<dbReference type="GO" id="GO:0000155">
    <property type="term" value="F:phosphorelay sensor kinase activity"/>
    <property type="evidence" value="ECO:0007669"/>
    <property type="project" value="InterPro"/>
</dbReference>
<keyword evidence="3 9" id="KW-0597">Phosphoprotein</keyword>
<evidence type="ECO:0000256" key="1">
    <source>
        <dbReference type="ARBA" id="ARBA00000085"/>
    </source>
</evidence>
<dbReference type="Gene3D" id="3.30.565.10">
    <property type="entry name" value="Histidine kinase-like ATPase, C-terminal domain"/>
    <property type="match status" value="1"/>
</dbReference>
<dbReference type="Gene3D" id="1.10.287.130">
    <property type="match status" value="1"/>
</dbReference>
<evidence type="ECO:0000256" key="4">
    <source>
        <dbReference type="ARBA" id="ARBA00022679"/>
    </source>
</evidence>
<evidence type="ECO:0000313" key="13">
    <source>
        <dbReference type="EMBL" id="SKA64776.1"/>
    </source>
</evidence>
<keyword evidence="7" id="KW-0067">ATP-binding</keyword>
<dbReference type="RefSeq" id="WP_078683711.1">
    <property type="nucleotide sequence ID" value="NZ_FUYA01000001.1"/>
</dbReference>
<evidence type="ECO:0000313" key="14">
    <source>
        <dbReference type="Proteomes" id="UP000189733"/>
    </source>
</evidence>
<dbReference type="SUPFAM" id="SSF55874">
    <property type="entry name" value="ATPase domain of HSP90 chaperone/DNA topoisomerase II/histidine kinase"/>
    <property type="match status" value="1"/>
</dbReference>
<evidence type="ECO:0000256" key="7">
    <source>
        <dbReference type="ARBA" id="ARBA00022840"/>
    </source>
</evidence>
<dbReference type="EC" id="2.7.13.3" evidence="2"/>
<dbReference type="SUPFAM" id="SSF109604">
    <property type="entry name" value="HD-domain/PDEase-like"/>
    <property type="match status" value="1"/>
</dbReference>
<dbReference type="OrthoDB" id="9813024at2"/>
<dbReference type="CDD" id="cd00082">
    <property type="entry name" value="HisKA"/>
    <property type="match status" value="1"/>
</dbReference>
<dbReference type="STRING" id="1121442.SAMN02745702_00402"/>
<comment type="catalytic activity">
    <reaction evidence="1">
        <text>ATP + protein L-histidine = ADP + protein N-phospho-L-histidine.</text>
        <dbReference type="EC" id="2.7.13.3"/>
    </reaction>
</comment>
<keyword evidence="8" id="KW-0902">Two-component regulatory system</keyword>
<evidence type="ECO:0000256" key="3">
    <source>
        <dbReference type="ARBA" id="ARBA00022553"/>
    </source>
</evidence>
<keyword evidence="6 13" id="KW-0418">Kinase</keyword>
<dbReference type="GO" id="GO:0005524">
    <property type="term" value="F:ATP binding"/>
    <property type="evidence" value="ECO:0007669"/>
    <property type="project" value="UniProtKB-KW"/>
</dbReference>
<dbReference type="InterPro" id="IPR003661">
    <property type="entry name" value="HisK_dim/P_dom"/>
</dbReference>
<dbReference type="PRINTS" id="PR00344">
    <property type="entry name" value="BCTRLSENSOR"/>
</dbReference>
<dbReference type="PROSITE" id="PS50110">
    <property type="entry name" value="RESPONSE_REGULATORY"/>
    <property type="match status" value="1"/>
</dbReference>
<dbReference type="PROSITE" id="PS50109">
    <property type="entry name" value="HIS_KIN"/>
    <property type="match status" value="1"/>
</dbReference>
<dbReference type="Pfam" id="PF00512">
    <property type="entry name" value="HisKA"/>
    <property type="match status" value="1"/>
</dbReference>
<evidence type="ECO:0000256" key="8">
    <source>
        <dbReference type="ARBA" id="ARBA00023012"/>
    </source>
</evidence>
<dbReference type="PROSITE" id="PS51833">
    <property type="entry name" value="HDOD"/>
    <property type="match status" value="1"/>
</dbReference>
<dbReference type="Pfam" id="PF00072">
    <property type="entry name" value="Response_reg"/>
    <property type="match status" value="1"/>
</dbReference>
<dbReference type="AlphaFoldDB" id="A0A1T4VIL4"/>
<dbReference type="Proteomes" id="UP000189733">
    <property type="component" value="Unassembled WGS sequence"/>
</dbReference>
<dbReference type="SMART" id="SM00448">
    <property type="entry name" value="REC"/>
    <property type="match status" value="1"/>
</dbReference>
<dbReference type="EMBL" id="FUYA01000001">
    <property type="protein sequence ID" value="SKA64776.1"/>
    <property type="molecule type" value="Genomic_DNA"/>
</dbReference>
<sequence length="891" mass="98562">MHFDDSSVLEERTNVKTIIRHIDQLPSPPPVATKVLTEVLNGAADFTEISRLIETDQSLTLKILKIANSMAYGYRGKISTIESAVATIGLDTLKNALLSVIIRDSFCNAPEEGDEELVRIWKHTLATAVAASLLAERVRPELKGIAFAAGIVHDCGKLVLLTALPEDYEKLLNKSRETGHSILDLEQQHFGVAHTQVGKWLLQKWGLPQTLSDVTWLHHHSPEALITLGGSAEIAALLSLAGILAHEVMLDEPNQEHTQAKDALLAYFDLPAQELSAIIQRIGEGYANRAAMFNLKNDAALFYFEALQRANSVLSLKNAELQQSTGHLRRANALLEVIGDASSALAELHDTWDVLNTVADIFRLQLNAREGFIHSLDTEKQCLRGIFWSSSENTEISLPLGQDGNPKSTGLDIPPRLAEALQTLSYRIPESGTPRPTRLSGAGPYCLAPLFSSDGFSGEIIFRPQRDGRRFIQEEHSGYLQLAQIVATTLERLAMENSLEQRAERLASTLGKLRRLNSKLVQTERLAAVGQLAAGAAHEINNPLAIIYARTQLMAHREKDDKKKHDFRQMMDQIERITSILKNLMDFARPTPPRIEATSLNALTKRTLSLVQGELTKNHIRLETAFFDALPDILGDASQLEQVLLNLIINSEHAIIERLKRPDMSNEDGLIHLTTALDKRQHKALIVLTDNGIGISQENLKKIFDPFFTTKEEGKGTGLGLSTSYGIIAGHDGEIHYDSREKAGTTVTITLPLAAEASPAAPKVQTTSQGTAILVVDDEKHIREILKESLESRGYRVQAAPDGQTALQRLSQNRYRLMLLDLRMPSRDGFSLLEHARKHIRKMPVIILTGMAGPEEEQKALALGATRCVHKPFQIKALMDDIESLLREKIS</sequence>
<dbReference type="InterPro" id="IPR001789">
    <property type="entry name" value="Sig_transdc_resp-reg_receiver"/>
</dbReference>
<protein>
    <recommendedName>
        <fullName evidence="2">histidine kinase</fullName>
        <ecNumber evidence="2">2.7.13.3</ecNumber>
    </recommendedName>
</protein>
<reference evidence="13 14" key="1">
    <citation type="submission" date="2017-02" db="EMBL/GenBank/DDBJ databases">
        <authorList>
            <person name="Peterson S.W."/>
        </authorList>
    </citation>
    <scope>NUCLEOTIDE SEQUENCE [LARGE SCALE GENOMIC DNA]</scope>
    <source>
        <strain evidence="13 14">DSM 18034</strain>
    </source>
</reference>
<keyword evidence="14" id="KW-1185">Reference proteome</keyword>
<dbReference type="Gene3D" id="1.10.3210.10">
    <property type="entry name" value="Hypothetical protein af1432"/>
    <property type="match status" value="1"/>
</dbReference>
<dbReference type="CDD" id="cd00156">
    <property type="entry name" value="REC"/>
    <property type="match status" value="1"/>
</dbReference>
<dbReference type="Gene3D" id="3.40.50.2300">
    <property type="match status" value="1"/>
</dbReference>
<dbReference type="SUPFAM" id="SSF52172">
    <property type="entry name" value="CheY-like"/>
    <property type="match status" value="1"/>
</dbReference>
<feature type="domain" description="HDOD" evidence="12">
    <location>
        <begin position="25"/>
        <end position="221"/>
    </location>
</feature>
<dbReference type="InterPro" id="IPR036097">
    <property type="entry name" value="HisK_dim/P_sf"/>
</dbReference>
<feature type="domain" description="Histidine kinase" evidence="10">
    <location>
        <begin position="535"/>
        <end position="755"/>
    </location>
</feature>
<keyword evidence="5" id="KW-0547">Nucleotide-binding</keyword>
<accession>A0A1T4VIL4</accession>
<dbReference type="InterPro" id="IPR011006">
    <property type="entry name" value="CheY-like_superfamily"/>
</dbReference>
<evidence type="ECO:0000259" key="11">
    <source>
        <dbReference type="PROSITE" id="PS50110"/>
    </source>
</evidence>
<organism evidence="13 14">
    <name type="scientific">Desulfobaculum bizertense DSM 18034</name>
    <dbReference type="NCBI Taxonomy" id="1121442"/>
    <lineage>
        <taxon>Bacteria</taxon>
        <taxon>Pseudomonadati</taxon>
        <taxon>Thermodesulfobacteriota</taxon>
        <taxon>Desulfovibrionia</taxon>
        <taxon>Desulfovibrionales</taxon>
        <taxon>Desulfovibrionaceae</taxon>
        <taxon>Desulfobaculum</taxon>
    </lineage>
</organism>
<dbReference type="SMART" id="SM00387">
    <property type="entry name" value="HATPase_c"/>
    <property type="match status" value="1"/>
</dbReference>
<dbReference type="InterPro" id="IPR005467">
    <property type="entry name" value="His_kinase_dom"/>
</dbReference>
<evidence type="ECO:0000256" key="2">
    <source>
        <dbReference type="ARBA" id="ARBA00012438"/>
    </source>
</evidence>
<evidence type="ECO:0000259" key="12">
    <source>
        <dbReference type="PROSITE" id="PS51833"/>
    </source>
</evidence>
<evidence type="ECO:0000259" key="10">
    <source>
        <dbReference type="PROSITE" id="PS50109"/>
    </source>
</evidence>
<dbReference type="PANTHER" id="PTHR43065:SF10">
    <property type="entry name" value="PEROXIDE STRESS-ACTIVATED HISTIDINE KINASE MAK3"/>
    <property type="match status" value="1"/>
</dbReference>
<dbReference type="SMART" id="SM00388">
    <property type="entry name" value="HisKA"/>
    <property type="match status" value="1"/>
</dbReference>
<dbReference type="Pfam" id="PF02518">
    <property type="entry name" value="HATPase_c"/>
    <property type="match status" value="1"/>
</dbReference>
<dbReference type="InterPro" id="IPR036890">
    <property type="entry name" value="HATPase_C_sf"/>
</dbReference>
<evidence type="ECO:0000256" key="9">
    <source>
        <dbReference type="PROSITE-ProRule" id="PRU00169"/>
    </source>
</evidence>
<feature type="modified residue" description="4-aspartylphosphate" evidence="9">
    <location>
        <position position="821"/>
    </location>
</feature>
<dbReference type="InterPro" id="IPR004358">
    <property type="entry name" value="Sig_transdc_His_kin-like_C"/>
</dbReference>
<feature type="domain" description="Response regulatory" evidence="11">
    <location>
        <begin position="772"/>
        <end position="886"/>
    </location>
</feature>
<dbReference type="SUPFAM" id="SSF47384">
    <property type="entry name" value="Homodimeric domain of signal transducing histidine kinase"/>
    <property type="match status" value="1"/>
</dbReference>
<evidence type="ECO:0000256" key="6">
    <source>
        <dbReference type="ARBA" id="ARBA00022777"/>
    </source>
</evidence>
<proteinExistence type="predicted"/>
<dbReference type="InterPro" id="IPR013976">
    <property type="entry name" value="HDOD"/>
</dbReference>